<dbReference type="GeneID" id="104611339"/>
<dbReference type="STRING" id="4432.A0A1U8B6L0"/>
<comment type="catalytic activity">
    <reaction evidence="3">
        <text>a quinone + NADPH + H(+) = a quinol + NADP(+)</text>
        <dbReference type="Rhea" id="RHEA:46164"/>
        <dbReference type="ChEBI" id="CHEBI:15378"/>
        <dbReference type="ChEBI" id="CHEBI:24646"/>
        <dbReference type="ChEBI" id="CHEBI:57783"/>
        <dbReference type="ChEBI" id="CHEBI:58349"/>
        <dbReference type="ChEBI" id="CHEBI:132124"/>
        <dbReference type="EC" id="1.6.5.2"/>
    </reaction>
</comment>
<dbReference type="Proteomes" id="UP000189703">
    <property type="component" value="Unplaced"/>
</dbReference>
<evidence type="ECO:0000313" key="4">
    <source>
        <dbReference type="Proteomes" id="UP000189703"/>
    </source>
</evidence>
<name>A0A1U8B6L0_NELNU</name>
<dbReference type="OMA" id="QLCRESI"/>
<dbReference type="InterPro" id="IPR050712">
    <property type="entry name" value="NAD(P)H-dep_reductase"/>
</dbReference>
<evidence type="ECO:0000256" key="3">
    <source>
        <dbReference type="ARBA" id="ARBA00048983"/>
    </source>
</evidence>
<dbReference type="OrthoDB" id="68575at2759"/>
<evidence type="ECO:0000313" key="5">
    <source>
        <dbReference type="RefSeq" id="XP_010276654.1"/>
    </source>
</evidence>
<protein>
    <recommendedName>
        <fullName evidence="1">NAD(P)H dehydrogenase (quinone)</fullName>
        <ecNumber evidence="1">1.6.5.2</ecNumber>
    </recommendedName>
</protein>
<gene>
    <name evidence="5" type="primary">LOC104611339</name>
</gene>
<keyword evidence="4" id="KW-1185">Reference proteome</keyword>
<dbReference type="PANTHER" id="PTHR30543:SF21">
    <property type="entry name" value="NAD(P)H-DEPENDENT FMN REDUCTASE LOT6"/>
    <property type="match status" value="1"/>
</dbReference>
<dbReference type="GO" id="GO:0010181">
    <property type="term" value="F:FMN binding"/>
    <property type="evidence" value="ECO:0000318"/>
    <property type="project" value="GO_Central"/>
</dbReference>
<dbReference type="Pfam" id="PF03358">
    <property type="entry name" value="FMN_red"/>
    <property type="match status" value="1"/>
</dbReference>
<evidence type="ECO:0000256" key="1">
    <source>
        <dbReference type="ARBA" id="ARBA00012648"/>
    </source>
</evidence>
<dbReference type="Gene3D" id="3.40.50.360">
    <property type="match status" value="1"/>
</dbReference>
<accession>A0A1U8B6L0</accession>
<reference evidence="5" key="1">
    <citation type="submission" date="2025-08" db="UniProtKB">
        <authorList>
            <consortium name="RefSeq"/>
        </authorList>
    </citation>
    <scope>IDENTIFICATION</scope>
</reference>
<dbReference type="InterPro" id="IPR029039">
    <property type="entry name" value="Flavoprotein-like_sf"/>
</dbReference>
<dbReference type="AlphaFoldDB" id="A0A1U8B6L0"/>
<dbReference type="GO" id="GO:0003955">
    <property type="term" value="F:NAD(P)H dehydrogenase (quinone) activity"/>
    <property type="evidence" value="ECO:0007669"/>
    <property type="project" value="UniProtKB-EC"/>
</dbReference>
<proteinExistence type="predicted"/>
<organism evidence="4 5">
    <name type="scientific">Nelumbo nucifera</name>
    <name type="common">Sacred lotus</name>
    <dbReference type="NCBI Taxonomy" id="4432"/>
    <lineage>
        <taxon>Eukaryota</taxon>
        <taxon>Viridiplantae</taxon>
        <taxon>Streptophyta</taxon>
        <taxon>Embryophyta</taxon>
        <taxon>Tracheophyta</taxon>
        <taxon>Spermatophyta</taxon>
        <taxon>Magnoliopsida</taxon>
        <taxon>Proteales</taxon>
        <taxon>Nelumbonaceae</taxon>
        <taxon>Nelumbo</taxon>
    </lineage>
</organism>
<dbReference type="RefSeq" id="XP_010276654.1">
    <property type="nucleotide sequence ID" value="XM_010278352.2"/>
</dbReference>
<dbReference type="InterPro" id="IPR005025">
    <property type="entry name" value="FMN_Rdtase-like_dom"/>
</dbReference>
<dbReference type="EC" id="1.6.5.2" evidence="1"/>
<comment type="catalytic activity">
    <reaction evidence="2">
        <text>a quinone + NADH + H(+) = a quinol + NAD(+)</text>
        <dbReference type="Rhea" id="RHEA:46160"/>
        <dbReference type="ChEBI" id="CHEBI:15378"/>
        <dbReference type="ChEBI" id="CHEBI:24646"/>
        <dbReference type="ChEBI" id="CHEBI:57540"/>
        <dbReference type="ChEBI" id="CHEBI:57945"/>
        <dbReference type="ChEBI" id="CHEBI:132124"/>
        <dbReference type="EC" id="1.6.5.2"/>
    </reaction>
</comment>
<dbReference type="KEGG" id="nnu:104611339"/>
<dbReference type="SUPFAM" id="SSF52218">
    <property type="entry name" value="Flavoproteins"/>
    <property type="match status" value="1"/>
</dbReference>
<dbReference type="PANTHER" id="PTHR30543">
    <property type="entry name" value="CHROMATE REDUCTASE"/>
    <property type="match status" value="1"/>
</dbReference>
<sequence length="197" mass="21745">MEACVAASEPVIKVAALCGSPRKASFHRGLITSAIQLCRESIKGMYIEYVDIEPLPFMNPDLEAGGTFPPVVEAFRQKILEADSILFASPEYNCSVTPLLKNAIDWATRPPSVLADKSVAIISTGALGGRSAQLHLRQIGIYDLHFINKPEFALNTFDPPRKFDSDGNLIDPEAKEKLKEVLLSLQTLTLRLNRNMY</sequence>
<evidence type="ECO:0000256" key="2">
    <source>
        <dbReference type="ARBA" id="ARBA00047678"/>
    </source>
</evidence>
<dbReference type="eggNOG" id="KOG4530">
    <property type="taxonomic scope" value="Eukaryota"/>
</dbReference>
<dbReference type="GO" id="GO:0005829">
    <property type="term" value="C:cytosol"/>
    <property type="evidence" value="ECO:0000318"/>
    <property type="project" value="GO_Central"/>
</dbReference>